<keyword evidence="2" id="KW-0479">Metal-binding</keyword>
<dbReference type="RefSeq" id="WP_008818969.1">
    <property type="nucleotide sequence ID" value="NZ_AP025565.1"/>
</dbReference>
<dbReference type="Proteomes" id="UP001203972">
    <property type="component" value="Unassembled WGS sequence"/>
</dbReference>
<proteinExistence type="inferred from homology"/>
<sequence>MNRHEIQINPSLCIGCGQCAKDCPTSNIQLKDKKAEILEAECIMCGHCAAICPKKAVTISGYSEAAVEQASSVRLDPQKVLEVIRFRRTIRQFQETEIPAEVISQILEAGRLTHTAENKQDVTYIVIDKEKASLEQQAVKFFRRLKPVANLFSSMARRTVIDDHFFFFQAPVAIVIAAKEEINGALAAQNMEFVAEANGLGVLYSGFFTMVVNHSRSLRAALHIPKGKKAVTTLVLGYPKIRYQRSAQRDTADIRYM</sequence>
<organism evidence="7 10">
    <name type="scientific">Clostridium innocuum</name>
    <dbReference type="NCBI Taxonomy" id="1522"/>
    <lineage>
        <taxon>Bacteria</taxon>
        <taxon>Bacillati</taxon>
        <taxon>Bacillota</taxon>
        <taxon>Clostridia</taxon>
        <taxon>Eubacteriales</taxon>
        <taxon>Clostridiaceae</taxon>
        <taxon>Clostridium</taxon>
    </lineage>
</organism>
<keyword evidence="4" id="KW-0408">Iron</keyword>
<dbReference type="PROSITE" id="PS51379">
    <property type="entry name" value="4FE4S_FER_2"/>
    <property type="match status" value="2"/>
</dbReference>
<evidence type="ECO:0000313" key="9">
    <source>
        <dbReference type="EMBL" id="MZH55424.1"/>
    </source>
</evidence>
<dbReference type="SUPFAM" id="SSF55469">
    <property type="entry name" value="FMN-dependent nitroreductase-like"/>
    <property type="match status" value="1"/>
</dbReference>
<dbReference type="PROSITE" id="PS00198">
    <property type="entry name" value="4FE4S_FER_1"/>
    <property type="match status" value="2"/>
</dbReference>
<comment type="similarity">
    <text evidence="1">Belongs to the nitroreductase family.</text>
</comment>
<reference evidence="9" key="2">
    <citation type="journal article" date="2019" name="Nat. Med.">
        <title>A library of human gut bacterial isolates paired with longitudinal multiomics data enables mechanistic microbiome research.</title>
        <authorList>
            <person name="Poyet M."/>
            <person name="Groussin M."/>
            <person name="Gibbons S.M."/>
            <person name="Avila-Pacheco J."/>
            <person name="Jiang X."/>
            <person name="Kearney S.M."/>
            <person name="Perrotta A.R."/>
            <person name="Berdy B."/>
            <person name="Zhao S."/>
            <person name="Lieberman T.D."/>
            <person name="Swanson P.K."/>
            <person name="Smith M."/>
            <person name="Roesemann S."/>
            <person name="Alexander J.E."/>
            <person name="Rich S.A."/>
            <person name="Livny J."/>
            <person name="Vlamakis H."/>
            <person name="Clish C."/>
            <person name="Bullock K."/>
            <person name="Deik A."/>
            <person name="Scott J."/>
            <person name="Pierce K.A."/>
            <person name="Xavier R.J."/>
            <person name="Alm E.J."/>
        </authorList>
    </citation>
    <scope>NUCLEOTIDE SEQUENCE</scope>
    <source>
        <strain evidence="9">BIOML-A12</strain>
    </source>
</reference>
<dbReference type="EMBL" id="JAKTMA010000007">
    <property type="protein sequence ID" value="MCR0232190.1"/>
    <property type="molecule type" value="Genomic_DNA"/>
</dbReference>
<dbReference type="PANTHER" id="PTHR43673:SF10">
    <property type="entry name" value="NADH DEHYDROGENASE_NAD(P)H NITROREDUCTASE XCC3605-RELATED"/>
    <property type="match status" value="1"/>
</dbReference>
<name>A0A099I618_CLOIN</name>
<feature type="domain" description="4Fe-4S ferredoxin-type" evidence="6">
    <location>
        <begin position="34"/>
        <end position="62"/>
    </location>
</feature>
<dbReference type="Proteomes" id="UP000030008">
    <property type="component" value="Unassembled WGS sequence"/>
</dbReference>
<dbReference type="GO" id="GO:0051536">
    <property type="term" value="F:iron-sulfur cluster binding"/>
    <property type="evidence" value="ECO:0007669"/>
    <property type="project" value="UniProtKB-KW"/>
</dbReference>
<dbReference type="Proteomes" id="UP000604383">
    <property type="component" value="Unassembled WGS sequence"/>
</dbReference>
<gene>
    <name evidence="7" type="ORF">CIAN88_10495</name>
    <name evidence="9" type="ORF">GT664_06525</name>
    <name evidence="8" type="ORF">MKC95_05325</name>
</gene>
<dbReference type="GO" id="GO:0016491">
    <property type="term" value="F:oxidoreductase activity"/>
    <property type="evidence" value="ECO:0007669"/>
    <property type="project" value="UniProtKB-KW"/>
</dbReference>
<dbReference type="InterPro" id="IPR017896">
    <property type="entry name" value="4Fe4S_Fe-S-bd"/>
</dbReference>
<accession>A0A099I618</accession>
<evidence type="ECO:0000256" key="2">
    <source>
        <dbReference type="ARBA" id="ARBA00022723"/>
    </source>
</evidence>
<dbReference type="Gene3D" id="3.40.109.10">
    <property type="entry name" value="NADH Oxidase"/>
    <property type="match status" value="1"/>
</dbReference>
<evidence type="ECO:0000256" key="3">
    <source>
        <dbReference type="ARBA" id="ARBA00023002"/>
    </source>
</evidence>
<dbReference type="GO" id="GO:0046872">
    <property type="term" value="F:metal ion binding"/>
    <property type="evidence" value="ECO:0007669"/>
    <property type="project" value="UniProtKB-KW"/>
</dbReference>
<dbReference type="InterPro" id="IPR017900">
    <property type="entry name" value="4Fe4S_Fe_S_CS"/>
</dbReference>
<keyword evidence="3" id="KW-0560">Oxidoreductase</keyword>
<evidence type="ECO:0000313" key="10">
    <source>
        <dbReference type="Proteomes" id="UP000030008"/>
    </source>
</evidence>
<dbReference type="Gene3D" id="3.30.70.20">
    <property type="match status" value="1"/>
</dbReference>
<reference evidence="8" key="3">
    <citation type="journal article" date="2022" name="Clin. Infect. Dis.">
        <title>Association between Clostridium innocuum and antibiotic-associated diarrhea in adults and children: A cross-sectional study and comparative genomics analysis.</title>
        <authorList>
            <person name="Cherny K.E."/>
            <person name="Muscat E.B."/>
            <person name="Balaji A."/>
            <person name="Mukherjee J."/>
            <person name="Ozer E.A."/>
            <person name="Angarone M.P."/>
            <person name="Hauser A.R."/>
            <person name="Sichel J.S."/>
            <person name="Amponsah E."/>
            <person name="Kociolek L.K."/>
        </authorList>
    </citation>
    <scope>NUCLEOTIDE SEQUENCE</scope>
    <source>
        <strain evidence="8">NU1-AC-029v</strain>
    </source>
</reference>
<reference evidence="7 10" key="1">
    <citation type="submission" date="2014-08" db="EMBL/GenBank/DDBJ databases">
        <title>Clostridium innocuum, an unnegligible vancomycin-resistant pathogen causing extra-intestinal infections.</title>
        <authorList>
            <person name="Feng Y."/>
            <person name="Chiu C.-H."/>
        </authorList>
    </citation>
    <scope>NUCLEOTIDE SEQUENCE [LARGE SCALE GENOMIC DNA]</scope>
    <source>
        <strain evidence="7 10">AN88</strain>
    </source>
</reference>
<dbReference type="Pfam" id="PF00881">
    <property type="entry name" value="Nitroreductase"/>
    <property type="match status" value="1"/>
</dbReference>
<dbReference type="Pfam" id="PF13237">
    <property type="entry name" value="Fer4_10"/>
    <property type="match status" value="1"/>
</dbReference>
<evidence type="ECO:0000256" key="5">
    <source>
        <dbReference type="ARBA" id="ARBA00023014"/>
    </source>
</evidence>
<dbReference type="PANTHER" id="PTHR43673">
    <property type="entry name" value="NAD(P)H NITROREDUCTASE YDGI-RELATED"/>
    <property type="match status" value="1"/>
</dbReference>
<evidence type="ECO:0000259" key="6">
    <source>
        <dbReference type="PROSITE" id="PS51379"/>
    </source>
</evidence>
<evidence type="ECO:0000256" key="4">
    <source>
        <dbReference type="ARBA" id="ARBA00023004"/>
    </source>
</evidence>
<dbReference type="EMBL" id="JQIF01000044">
    <property type="protein sequence ID" value="KGJ53165.1"/>
    <property type="molecule type" value="Genomic_DNA"/>
</dbReference>
<dbReference type="EMBL" id="WWTN01000008">
    <property type="protein sequence ID" value="MZH55424.1"/>
    <property type="molecule type" value="Genomic_DNA"/>
</dbReference>
<dbReference type="InterPro" id="IPR000415">
    <property type="entry name" value="Nitroreductase-like"/>
</dbReference>
<evidence type="ECO:0000256" key="1">
    <source>
        <dbReference type="ARBA" id="ARBA00007118"/>
    </source>
</evidence>
<dbReference type="InterPro" id="IPR029479">
    <property type="entry name" value="Nitroreductase"/>
</dbReference>
<evidence type="ECO:0000313" key="7">
    <source>
        <dbReference type="EMBL" id="KGJ53165.1"/>
    </source>
</evidence>
<dbReference type="SUPFAM" id="SSF54862">
    <property type="entry name" value="4Fe-4S ferredoxins"/>
    <property type="match status" value="1"/>
</dbReference>
<keyword evidence="5" id="KW-0411">Iron-sulfur</keyword>
<dbReference type="AlphaFoldDB" id="A0A099I618"/>
<protein>
    <submittedName>
        <fullName evidence="9">4Fe-4S dicluster domain-containing protein</fullName>
    </submittedName>
    <submittedName>
        <fullName evidence="7 8">Nitroreductase</fullName>
    </submittedName>
</protein>
<feature type="domain" description="4Fe-4S ferredoxin-type" evidence="6">
    <location>
        <begin position="4"/>
        <end position="33"/>
    </location>
</feature>
<evidence type="ECO:0000313" key="8">
    <source>
        <dbReference type="EMBL" id="MCR0232190.1"/>
    </source>
</evidence>
<comment type="caution">
    <text evidence="7">The sequence shown here is derived from an EMBL/GenBank/DDBJ whole genome shotgun (WGS) entry which is preliminary data.</text>
</comment>